<dbReference type="PROSITE" id="PS00086">
    <property type="entry name" value="CYTOCHROME_P450"/>
    <property type="match status" value="1"/>
</dbReference>
<dbReference type="GO" id="GO:0020037">
    <property type="term" value="F:heme binding"/>
    <property type="evidence" value="ECO:0007669"/>
    <property type="project" value="InterPro"/>
</dbReference>
<dbReference type="PRINTS" id="PR00385">
    <property type="entry name" value="P450"/>
</dbReference>
<evidence type="ECO:0000313" key="10">
    <source>
        <dbReference type="EMBL" id="GMT22780.1"/>
    </source>
</evidence>
<feature type="non-terminal residue" evidence="10">
    <location>
        <position position="495"/>
    </location>
</feature>
<sequence length="495" mass="56980">QSLPVLRMLGAFLVGSVVLYIIYFYRNVRRYPKGPWPLPLIGNFHQVKPENLHIFFEECHAKYGDIFTVWTPRPMVVIMEYTNIREALIKNGDAFLGRNHGFPECSTMVIENGGVTFAEGDSWARQRKASVAILKQFGMGGGLMETQVREATDAFVRHLASLPDTNRVDFRWPLQIFVANVINKMLFNYEYDYEHSCKRLMRIADLFTHLVEDARSNPLMLLSMQYSWIEHVPIVGWQAVRKYKAMIAKMHDHIREDIAECLSRFQANDESDCFVHAYKRLAEEDEEELNNDQLVNVCLDFFLAGMETVTTTLRWAVLFLAKHQHVQEKMRAEMRALYPFGSPSMSDRLRLPYTTASIHEIQRMANIIPQNIAKRTTRDVEIAGIQIPSNSLVQTQFYSVHKQSFEDPDIFKPERFLSSDGKSLNKATLEFLNPFGMGKRNCAGESLARCELFMLLTSLISNFQLNEPLDGEIDFTPIPAVFFFPPTNLLQVIPL</sequence>
<evidence type="ECO:0000256" key="2">
    <source>
        <dbReference type="ARBA" id="ARBA00010617"/>
    </source>
</evidence>
<dbReference type="GO" id="GO:0004497">
    <property type="term" value="F:monooxygenase activity"/>
    <property type="evidence" value="ECO:0007669"/>
    <property type="project" value="UniProtKB-KW"/>
</dbReference>
<keyword evidence="11" id="KW-1185">Reference proteome</keyword>
<evidence type="ECO:0000256" key="1">
    <source>
        <dbReference type="ARBA" id="ARBA00001971"/>
    </source>
</evidence>
<dbReference type="PRINTS" id="PR00463">
    <property type="entry name" value="EP450I"/>
</dbReference>
<dbReference type="AlphaFoldDB" id="A0AAV5VW90"/>
<dbReference type="InterPro" id="IPR002401">
    <property type="entry name" value="Cyt_P450_E_grp-I"/>
</dbReference>
<keyword evidence="5 7" id="KW-0408">Iron</keyword>
<gene>
    <name evidence="10" type="ORF">PFISCL1PPCAC_14077</name>
</gene>
<accession>A0AAV5VW90</accession>
<evidence type="ECO:0008006" key="12">
    <source>
        <dbReference type="Google" id="ProtNLM"/>
    </source>
</evidence>
<feature type="non-terminal residue" evidence="10">
    <location>
        <position position="1"/>
    </location>
</feature>
<dbReference type="InterPro" id="IPR036396">
    <property type="entry name" value="Cyt_P450_sf"/>
</dbReference>
<feature type="transmembrane region" description="Helical" evidence="9">
    <location>
        <begin position="6"/>
        <end position="25"/>
    </location>
</feature>
<evidence type="ECO:0000256" key="6">
    <source>
        <dbReference type="ARBA" id="ARBA00023033"/>
    </source>
</evidence>
<comment type="caution">
    <text evidence="10">The sequence shown here is derived from an EMBL/GenBank/DDBJ whole genome shotgun (WGS) entry which is preliminary data.</text>
</comment>
<dbReference type="GO" id="GO:0016705">
    <property type="term" value="F:oxidoreductase activity, acting on paired donors, with incorporation or reduction of molecular oxygen"/>
    <property type="evidence" value="ECO:0007669"/>
    <property type="project" value="InterPro"/>
</dbReference>
<evidence type="ECO:0000313" key="11">
    <source>
        <dbReference type="Proteomes" id="UP001432322"/>
    </source>
</evidence>
<keyword evidence="7 8" id="KW-0349">Heme</keyword>
<evidence type="ECO:0000256" key="7">
    <source>
        <dbReference type="PIRSR" id="PIRSR602401-1"/>
    </source>
</evidence>
<dbReference type="FunFam" id="1.10.630.10:FF:000036">
    <property type="entry name" value="CYtochrome P450 family"/>
    <property type="match status" value="1"/>
</dbReference>
<dbReference type="Proteomes" id="UP001432322">
    <property type="component" value="Unassembled WGS sequence"/>
</dbReference>
<reference evidence="10" key="1">
    <citation type="submission" date="2023-10" db="EMBL/GenBank/DDBJ databases">
        <title>Genome assembly of Pristionchus species.</title>
        <authorList>
            <person name="Yoshida K."/>
            <person name="Sommer R.J."/>
        </authorList>
    </citation>
    <scope>NUCLEOTIDE SEQUENCE</scope>
    <source>
        <strain evidence="10">RS5133</strain>
    </source>
</reference>
<dbReference type="Pfam" id="PF00067">
    <property type="entry name" value="p450"/>
    <property type="match status" value="1"/>
</dbReference>
<evidence type="ECO:0000256" key="8">
    <source>
        <dbReference type="RuleBase" id="RU000461"/>
    </source>
</evidence>
<evidence type="ECO:0000256" key="3">
    <source>
        <dbReference type="ARBA" id="ARBA00022723"/>
    </source>
</evidence>
<dbReference type="InterPro" id="IPR001128">
    <property type="entry name" value="Cyt_P450"/>
</dbReference>
<dbReference type="EMBL" id="BTSY01000004">
    <property type="protein sequence ID" value="GMT22780.1"/>
    <property type="molecule type" value="Genomic_DNA"/>
</dbReference>
<keyword evidence="3 7" id="KW-0479">Metal-binding</keyword>
<keyword evidence="9" id="KW-0812">Transmembrane</keyword>
<evidence type="ECO:0000256" key="4">
    <source>
        <dbReference type="ARBA" id="ARBA00023002"/>
    </source>
</evidence>
<comment type="similarity">
    <text evidence="2 8">Belongs to the cytochrome P450 family.</text>
</comment>
<dbReference type="GO" id="GO:0005506">
    <property type="term" value="F:iron ion binding"/>
    <property type="evidence" value="ECO:0007669"/>
    <property type="project" value="InterPro"/>
</dbReference>
<keyword evidence="9" id="KW-0472">Membrane</keyword>
<feature type="binding site" description="axial binding residue" evidence="7">
    <location>
        <position position="442"/>
    </location>
    <ligand>
        <name>heme</name>
        <dbReference type="ChEBI" id="CHEBI:30413"/>
    </ligand>
    <ligandPart>
        <name>Fe</name>
        <dbReference type="ChEBI" id="CHEBI:18248"/>
    </ligandPart>
</feature>
<proteinExistence type="inferred from homology"/>
<keyword evidence="4 8" id="KW-0560">Oxidoreductase</keyword>
<keyword evidence="9" id="KW-1133">Transmembrane helix</keyword>
<protein>
    <recommendedName>
        <fullName evidence="12">Cytochrome P450</fullName>
    </recommendedName>
</protein>
<evidence type="ECO:0000256" key="9">
    <source>
        <dbReference type="SAM" id="Phobius"/>
    </source>
</evidence>
<keyword evidence="6 8" id="KW-0503">Monooxygenase</keyword>
<dbReference type="PANTHER" id="PTHR24284:SF1">
    <property type="entry name" value="CYTOCHROME P450 FAMILY"/>
    <property type="match status" value="1"/>
</dbReference>
<dbReference type="Gene3D" id="1.10.630.10">
    <property type="entry name" value="Cytochrome P450"/>
    <property type="match status" value="1"/>
</dbReference>
<dbReference type="SUPFAM" id="SSF48264">
    <property type="entry name" value="Cytochrome P450"/>
    <property type="match status" value="1"/>
</dbReference>
<organism evidence="10 11">
    <name type="scientific">Pristionchus fissidentatus</name>
    <dbReference type="NCBI Taxonomy" id="1538716"/>
    <lineage>
        <taxon>Eukaryota</taxon>
        <taxon>Metazoa</taxon>
        <taxon>Ecdysozoa</taxon>
        <taxon>Nematoda</taxon>
        <taxon>Chromadorea</taxon>
        <taxon>Rhabditida</taxon>
        <taxon>Rhabditina</taxon>
        <taxon>Diplogasteromorpha</taxon>
        <taxon>Diplogasteroidea</taxon>
        <taxon>Neodiplogasteridae</taxon>
        <taxon>Pristionchus</taxon>
    </lineage>
</organism>
<dbReference type="InterPro" id="IPR017972">
    <property type="entry name" value="Cyt_P450_CS"/>
</dbReference>
<dbReference type="PANTHER" id="PTHR24284">
    <property type="entry name" value="CYTOCHROME P450 FAMILY"/>
    <property type="match status" value="1"/>
</dbReference>
<evidence type="ECO:0000256" key="5">
    <source>
        <dbReference type="ARBA" id="ARBA00023004"/>
    </source>
</evidence>
<name>A0AAV5VW90_9BILA</name>
<comment type="cofactor">
    <cofactor evidence="1 7">
        <name>heme</name>
        <dbReference type="ChEBI" id="CHEBI:30413"/>
    </cofactor>
</comment>